<dbReference type="EMBL" id="UFVR01000004">
    <property type="protein sequence ID" value="SUX46625.1"/>
    <property type="molecule type" value="Genomic_DNA"/>
</dbReference>
<organism evidence="1 2">
    <name type="scientific">Chryseobacterium indoltheticum</name>
    <dbReference type="NCBI Taxonomy" id="254"/>
    <lineage>
        <taxon>Bacteria</taxon>
        <taxon>Pseudomonadati</taxon>
        <taxon>Bacteroidota</taxon>
        <taxon>Flavobacteriia</taxon>
        <taxon>Flavobacteriales</taxon>
        <taxon>Weeksellaceae</taxon>
        <taxon>Chryseobacterium group</taxon>
        <taxon>Chryseobacterium</taxon>
    </lineage>
</organism>
<reference evidence="1 2" key="1">
    <citation type="submission" date="2018-06" db="EMBL/GenBank/DDBJ databases">
        <authorList>
            <consortium name="Pathogen Informatics"/>
            <person name="Doyle S."/>
        </authorList>
    </citation>
    <scope>NUCLEOTIDE SEQUENCE [LARGE SCALE GENOMIC DNA]</scope>
    <source>
        <strain evidence="1 2">NCTC13532</strain>
    </source>
</reference>
<evidence type="ECO:0000313" key="2">
    <source>
        <dbReference type="Proteomes" id="UP000254282"/>
    </source>
</evidence>
<sequence>MKIKIINEHTEIVIDLEKENFENFEKEIQLCLNGSYTYVSIKDKNENIHYVTLGFLKNSYITITDDNIPYENDSL</sequence>
<gene>
    <name evidence="1" type="ORF">NCTC13532_02179</name>
</gene>
<dbReference type="AlphaFoldDB" id="A0A381FJA9"/>
<name>A0A381FJA9_9FLAO</name>
<protein>
    <submittedName>
        <fullName evidence="1">Uncharacterized protein</fullName>
    </submittedName>
</protein>
<proteinExistence type="predicted"/>
<dbReference type="RefSeq" id="WP_147293604.1">
    <property type="nucleotide sequence ID" value="NZ_UFVR01000004.1"/>
</dbReference>
<accession>A0A381FJA9</accession>
<dbReference type="Proteomes" id="UP000254282">
    <property type="component" value="Unassembled WGS sequence"/>
</dbReference>
<evidence type="ECO:0000313" key="1">
    <source>
        <dbReference type="EMBL" id="SUX46625.1"/>
    </source>
</evidence>